<organism evidence="2 3">
    <name type="scientific">Phytophthora cactorum</name>
    <dbReference type="NCBI Taxonomy" id="29920"/>
    <lineage>
        <taxon>Eukaryota</taxon>
        <taxon>Sar</taxon>
        <taxon>Stramenopiles</taxon>
        <taxon>Oomycota</taxon>
        <taxon>Peronosporomycetes</taxon>
        <taxon>Peronosporales</taxon>
        <taxon>Peronosporaceae</taxon>
        <taxon>Phytophthora</taxon>
    </lineage>
</organism>
<name>A0A8T1LC46_9STRA</name>
<dbReference type="InterPro" id="IPR043502">
    <property type="entry name" value="DNA/RNA_pol_sf"/>
</dbReference>
<dbReference type="EMBL" id="RCMG01000125">
    <property type="protein sequence ID" value="KAG2862574.1"/>
    <property type="molecule type" value="Genomic_DNA"/>
</dbReference>
<dbReference type="Gene3D" id="3.10.10.10">
    <property type="entry name" value="HIV Type 1 Reverse Transcriptase, subunit A, domain 1"/>
    <property type="match status" value="1"/>
</dbReference>
<evidence type="ECO:0000313" key="1">
    <source>
        <dbReference type="EMBL" id="KAG2862574.1"/>
    </source>
</evidence>
<dbReference type="Proteomes" id="UP000735874">
    <property type="component" value="Unassembled WGS sequence"/>
</dbReference>
<dbReference type="VEuPathDB" id="FungiDB:PC110_g4422"/>
<dbReference type="PANTHER" id="PTHR33064:SF37">
    <property type="entry name" value="RIBONUCLEASE H"/>
    <property type="match status" value="1"/>
</dbReference>
<dbReference type="PANTHER" id="PTHR33064">
    <property type="entry name" value="POL PROTEIN"/>
    <property type="match status" value="1"/>
</dbReference>
<dbReference type="AlphaFoldDB" id="A0A8T1LC46"/>
<evidence type="ECO:0008006" key="4">
    <source>
        <dbReference type="Google" id="ProtNLM"/>
    </source>
</evidence>
<gene>
    <name evidence="1" type="ORF">PC113_g6184</name>
    <name evidence="2" type="ORF">PC129_g4106</name>
</gene>
<reference evidence="2" key="1">
    <citation type="submission" date="2018-05" db="EMBL/GenBank/DDBJ databases">
        <title>Effector identification in a new, highly contiguous assembly of the strawberry crown rot pathogen Phytophthora cactorum.</title>
        <authorList>
            <person name="Armitage A.D."/>
            <person name="Nellist C.F."/>
            <person name="Bates H."/>
            <person name="Vickerstaff R.J."/>
            <person name="Harrison R.J."/>
        </authorList>
    </citation>
    <scope>NUCLEOTIDE SEQUENCE</scope>
    <source>
        <strain evidence="1">15-7</strain>
        <strain evidence="2">P421</strain>
    </source>
</reference>
<accession>A0A8T1LC46</accession>
<dbReference type="EMBL" id="RCMV01000088">
    <property type="protein sequence ID" value="KAG3225279.1"/>
    <property type="molecule type" value="Genomic_DNA"/>
</dbReference>
<dbReference type="InterPro" id="IPR051320">
    <property type="entry name" value="Viral_Replic_Matur_Polypro"/>
</dbReference>
<evidence type="ECO:0000313" key="3">
    <source>
        <dbReference type="Proteomes" id="UP000760860"/>
    </source>
</evidence>
<proteinExistence type="predicted"/>
<sequence>MPSIQREIIDMAVENRFPVEGRNELEALLNAYDEIWGVQASPGPPARVKPLHVTLPEGAVPVRCHGRPYLPLQRTFIRDYVSQLLERGLIRKNNASKWASPVVPVRKPGTEDQFRLTIDYRVVNSKTVPLAGQLPTQGEVLDAVRGLSISLTLICPKGSGNFPFTMTVRKYSRL</sequence>
<evidence type="ECO:0000313" key="2">
    <source>
        <dbReference type="EMBL" id="KAG3225279.1"/>
    </source>
</evidence>
<dbReference type="SUPFAM" id="SSF56672">
    <property type="entry name" value="DNA/RNA polymerases"/>
    <property type="match status" value="1"/>
</dbReference>
<comment type="caution">
    <text evidence="2">The sequence shown here is derived from an EMBL/GenBank/DDBJ whole genome shotgun (WGS) entry which is preliminary data.</text>
</comment>
<dbReference type="Proteomes" id="UP000760860">
    <property type="component" value="Unassembled WGS sequence"/>
</dbReference>
<protein>
    <recommendedName>
        <fullName evidence="4">Reverse transcriptase domain-containing protein</fullName>
    </recommendedName>
</protein>